<evidence type="ECO:0000313" key="4">
    <source>
        <dbReference type="Proteomes" id="UP000290407"/>
    </source>
</evidence>
<keyword evidence="1" id="KW-0472">Membrane</keyword>
<keyword evidence="4" id="KW-1185">Reference proteome</keyword>
<evidence type="ECO:0000313" key="3">
    <source>
        <dbReference type="EMBL" id="RYC67736.1"/>
    </source>
</evidence>
<dbReference type="EMBL" id="SBLB01000007">
    <property type="protein sequence ID" value="RYC67736.1"/>
    <property type="molecule type" value="Genomic_DNA"/>
</dbReference>
<feature type="domain" description="PH" evidence="2">
    <location>
        <begin position="55"/>
        <end position="185"/>
    </location>
</feature>
<name>A0A4Q2UFJ4_9BACT</name>
<accession>A0A4Q2UFJ4</accession>
<proteinExistence type="predicted"/>
<organism evidence="3 4">
    <name type="scientific">Spirosoma sordidisoli</name>
    <dbReference type="NCBI Taxonomy" id="2502893"/>
    <lineage>
        <taxon>Bacteria</taxon>
        <taxon>Pseudomonadati</taxon>
        <taxon>Bacteroidota</taxon>
        <taxon>Cytophagia</taxon>
        <taxon>Cytophagales</taxon>
        <taxon>Cytophagaceae</taxon>
        <taxon>Spirosoma</taxon>
    </lineage>
</organism>
<dbReference type="InterPro" id="IPR058916">
    <property type="entry name" value="PH_40"/>
</dbReference>
<dbReference type="AlphaFoldDB" id="A0A4Q2UFJ4"/>
<keyword evidence="1" id="KW-0812">Transmembrane</keyword>
<keyword evidence="1" id="KW-1133">Transmembrane helix</keyword>
<comment type="caution">
    <text evidence="3">The sequence shown here is derived from an EMBL/GenBank/DDBJ whole genome shotgun (WGS) entry which is preliminary data.</text>
</comment>
<sequence>MNVLLLFLIVFAPFVFFILRMLRHTRESLGDGSPLVRSVTVTWDRNRFFTRFTVLLLLPLPLMGLLYIGMGVATFVRQPDQVLGAVFLMLLGVATVALVAFIFSQQYRLWKQVRDKRVTFDPGLKTITIAEADGSVVVSSQNVSSIESHIAHRSNKRPDWAFYTFVLTDGRRFSLHDLFLRADDLLESYFSGTAQVLVSHKTIWYEPENDSPIGELCPTTGR</sequence>
<feature type="transmembrane region" description="Helical" evidence="1">
    <location>
        <begin position="6"/>
        <end position="22"/>
    </location>
</feature>
<feature type="transmembrane region" description="Helical" evidence="1">
    <location>
        <begin position="54"/>
        <end position="76"/>
    </location>
</feature>
<feature type="transmembrane region" description="Helical" evidence="1">
    <location>
        <begin position="82"/>
        <end position="104"/>
    </location>
</feature>
<reference evidence="3 4" key="1">
    <citation type="submission" date="2019-01" db="EMBL/GenBank/DDBJ databases">
        <title>Spirosoma flava sp. nov., a propanil-degrading bacterium isolated from herbicide-contaminated soil.</title>
        <authorList>
            <person name="Zhang L."/>
            <person name="Jiang J.-D."/>
        </authorList>
    </citation>
    <scope>NUCLEOTIDE SEQUENCE [LARGE SCALE GENOMIC DNA]</scope>
    <source>
        <strain evidence="3 4">TY50</strain>
    </source>
</reference>
<evidence type="ECO:0000259" key="2">
    <source>
        <dbReference type="Pfam" id="PF26566"/>
    </source>
</evidence>
<gene>
    <name evidence="3" type="ORF">EQG79_23835</name>
</gene>
<protein>
    <recommendedName>
        <fullName evidence="2">PH domain-containing protein</fullName>
    </recommendedName>
</protein>
<evidence type="ECO:0000256" key="1">
    <source>
        <dbReference type="SAM" id="Phobius"/>
    </source>
</evidence>
<dbReference type="RefSeq" id="WP_129604838.1">
    <property type="nucleotide sequence ID" value="NZ_SBLB01000007.1"/>
</dbReference>
<dbReference type="Proteomes" id="UP000290407">
    <property type="component" value="Unassembled WGS sequence"/>
</dbReference>
<dbReference type="Pfam" id="PF26566">
    <property type="entry name" value="PH_40"/>
    <property type="match status" value="1"/>
</dbReference>